<organism evidence="1 2">
    <name type="scientific">Powai lake megavirus</name>
    <dbReference type="NCBI Taxonomy" id="1842663"/>
    <lineage>
        <taxon>Viruses</taxon>
        <taxon>Varidnaviria</taxon>
        <taxon>Bamfordvirae</taxon>
        <taxon>Nucleocytoviricota</taxon>
        <taxon>Megaviricetes</taxon>
        <taxon>Imitervirales</taxon>
        <taxon>Mimiviridae</taxon>
        <taxon>Megamimivirinae</taxon>
        <taxon>Megavirus</taxon>
        <taxon>Megavirus powaiense</taxon>
    </lineage>
</organism>
<name>A0A161HRE5_9VIRU</name>
<proteinExistence type="predicted"/>
<reference evidence="1 2" key="1">
    <citation type="journal article" date="2016" name="Genome Announc.">
        <title>Complete Genome Sequence of a New Megavirus Family Member Isolated from an Inland Water Lake for the First Time in India.</title>
        <authorList>
            <person name="Chatterjee A."/>
            <person name="Ali F."/>
            <person name="Bange D."/>
            <person name="Kondabagil K."/>
        </authorList>
    </citation>
    <scope>NUCLEOTIDE SEQUENCE [LARGE SCALE GENOMIC DNA]</scope>
    <source>
        <strain evidence="1">1</strain>
    </source>
</reference>
<dbReference type="RefSeq" id="YP_010776732.1">
    <property type="nucleotide sequence ID" value="NC_075034.1"/>
</dbReference>
<keyword evidence="2" id="KW-1185">Reference proteome</keyword>
<dbReference type="GeneID" id="80513343"/>
<sequence>MYQHFRPNSSTNCIDCRKNQCINRNHKNNRKKENCVENNKTQPLHLPYIMAAPGSQGLKGEKGEYSLGTNGYDGDKGDKGNTGYSGATVVAAAPLLLGFGSSIVQIIDLDGESISPSETGGFSFPIPFNGIIQNLQVSADIFVATTTSINDIPIRYVYTVFRAPSVPNNGLSHVSASYVTTALASTLTFDGPTNPVVADTFYTASNISLGTLPVSVGDRVGVRIRATPGSDPSTADITQSSFNASLSYVLV</sequence>
<dbReference type="EMBL" id="KU877344">
    <property type="protein sequence ID" value="ANB50981.1"/>
    <property type="molecule type" value="Genomic_DNA"/>
</dbReference>
<evidence type="ECO:0000313" key="2">
    <source>
        <dbReference type="Proteomes" id="UP000241365"/>
    </source>
</evidence>
<protein>
    <submittedName>
        <fullName evidence="1">Uncharacterized protein</fullName>
    </submittedName>
</protein>
<dbReference type="Proteomes" id="UP000241365">
    <property type="component" value="Segment"/>
</dbReference>
<evidence type="ECO:0000313" key="1">
    <source>
        <dbReference type="EMBL" id="ANB50981.1"/>
    </source>
</evidence>
<dbReference type="KEGG" id="vg:80513343"/>
<accession>A0A161HRE5</accession>